<protein>
    <submittedName>
        <fullName evidence="1">Uncharacterized protein</fullName>
    </submittedName>
</protein>
<reference evidence="1" key="1">
    <citation type="submission" date="2019-12" db="EMBL/GenBank/DDBJ databases">
        <title>Genome sequencing and annotation of Brassica cretica.</title>
        <authorList>
            <person name="Studholme D.J."/>
            <person name="Sarris P.F."/>
        </authorList>
    </citation>
    <scope>NUCLEOTIDE SEQUENCE</scope>
    <source>
        <strain evidence="1">PFS-102/07</strain>
        <tissue evidence="1">Leaf</tissue>
    </source>
</reference>
<proteinExistence type="predicted"/>
<organism evidence="1">
    <name type="scientific">Brassica cretica</name>
    <name type="common">Mustard</name>
    <dbReference type="NCBI Taxonomy" id="69181"/>
    <lineage>
        <taxon>Eukaryota</taxon>
        <taxon>Viridiplantae</taxon>
        <taxon>Streptophyta</taxon>
        <taxon>Embryophyta</taxon>
        <taxon>Tracheophyta</taxon>
        <taxon>Spermatophyta</taxon>
        <taxon>Magnoliopsida</taxon>
        <taxon>eudicotyledons</taxon>
        <taxon>Gunneridae</taxon>
        <taxon>Pentapetalae</taxon>
        <taxon>rosids</taxon>
        <taxon>malvids</taxon>
        <taxon>Brassicales</taxon>
        <taxon>Brassicaceae</taxon>
        <taxon>Brassiceae</taxon>
        <taxon>Brassica</taxon>
    </lineage>
</organism>
<dbReference type="AlphaFoldDB" id="A0A8S9LBS9"/>
<comment type="caution">
    <text evidence="1">The sequence shown here is derived from an EMBL/GenBank/DDBJ whole genome shotgun (WGS) entry which is preliminary data.</text>
</comment>
<name>A0A8S9LBS9_BRACR</name>
<gene>
    <name evidence="1" type="ORF">F2Q70_00027009</name>
</gene>
<sequence length="181" mass="21589">MDFKRDVSLIQQAKNLEERLSEVEDITIFPKPVIRRELWKDWEINSANNLQTENIQPRQLPHDLRHPEDTFNVPEEPYIILPYTSKHWNKRIFISGNLPFPDSFVLGGVKDQRLFSFQPEDTKINMSLLNNHRLLFRGYKTKISRYKIRPSKWLQISLTASSLKTKTISFIFMYFLSLLEY</sequence>
<accession>A0A8S9LBS9</accession>
<dbReference type="EMBL" id="QGKY02000094">
    <property type="protein sequence ID" value="KAF2603541.1"/>
    <property type="molecule type" value="Genomic_DNA"/>
</dbReference>
<evidence type="ECO:0000313" key="1">
    <source>
        <dbReference type="EMBL" id="KAF2603541.1"/>
    </source>
</evidence>